<dbReference type="RefSeq" id="YP_009497944.1">
    <property type="nucleotide sequence ID" value="NC_038051.1"/>
</dbReference>
<name>A0A2Z2JN01_9FLOR</name>
<proteinExistence type="predicted"/>
<keyword evidence="1" id="KW-0150">Chloroplast</keyword>
<keyword evidence="1" id="KW-0934">Plastid</keyword>
<dbReference type="AlphaFoldDB" id="A0A2Z2JN01"/>
<dbReference type="EMBL" id="KY018922">
    <property type="protein sequence ID" value="ART65208.1"/>
    <property type="molecule type" value="Genomic_DNA"/>
</dbReference>
<gene>
    <name evidence="1" type="primary">orf109</name>
</gene>
<protein>
    <submittedName>
        <fullName evidence="1">Orf109</fullName>
    </submittedName>
</protein>
<accession>A0A2Z2JN01</accession>
<dbReference type="GeneID" id="37500209"/>
<geneLocation type="chloroplast" evidence="1"/>
<sequence>MNIVVLTVYLLTQPKLIKRKHQNFCYMLISLDNISNIKIKAFAIRKIAKYIFDSYQQDSRVIIEASIYIKKNRLLKKNTKKMKIVFVKIHKVYNIDK</sequence>
<reference evidence="1" key="1">
    <citation type="submission" date="2016-10" db="EMBL/GenBank/DDBJ databases">
        <title>Early insights into the genome sequencing of Gracilaria changii (Rhodophyta, Gracilariales).</title>
        <authorList>
            <person name="Ho C.-L."/>
        </authorList>
    </citation>
    <scope>NUCLEOTIDE SEQUENCE</scope>
</reference>
<evidence type="ECO:0000313" key="1">
    <source>
        <dbReference type="EMBL" id="ART65208.1"/>
    </source>
</evidence>
<organism evidence="1">
    <name type="scientific">Gracilaria firma</name>
    <dbReference type="NCBI Taxonomy" id="2510791"/>
    <lineage>
        <taxon>Eukaryota</taxon>
        <taxon>Rhodophyta</taxon>
        <taxon>Florideophyceae</taxon>
        <taxon>Rhodymeniophycidae</taxon>
        <taxon>Gracilariales</taxon>
        <taxon>Gracilariaceae</taxon>
        <taxon>Gracilaria</taxon>
    </lineage>
</organism>